<dbReference type="RefSeq" id="WP_161857092.1">
    <property type="nucleotide sequence ID" value="NZ_CP047491.1"/>
</dbReference>
<dbReference type="Proteomes" id="UP000464675">
    <property type="component" value="Chromosome"/>
</dbReference>
<name>A0A6P1T4D1_9GAMM</name>
<dbReference type="EMBL" id="JACHHR010000002">
    <property type="protein sequence ID" value="MBB5211500.1"/>
    <property type="molecule type" value="Genomic_DNA"/>
</dbReference>
<reference evidence="2 3" key="1">
    <citation type="submission" date="2020-01" db="EMBL/GenBank/DDBJ databases">
        <title>The possibility of degradation of plastic by Microbulbifer hydrolyticus IRE-31.</title>
        <authorList>
            <person name="Liu L."/>
        </authorList>
    </citation>
    <scope>NUCLEOTIDE SEQUENCE [LARGE SCALE GENOMIC DNA]</scope>
    <source>
        <strain evidence="2 3">IRE-31</strain>
    </source>
</reference>
<dbReference type="Proteomes" id="UP000563601">
    <property type="component" value="Unassembled WGS sequence"/>
</dbReference>
<protein>
    <submittedName>
        <fullName evidence="1">Uncharacterized protein</fullName>
    </submittedName>
</protein>
<organism evidence="1 4">
    <name type="scientific">Microbulbifer hydrolyticus</name>
    <dbReference type="NCBI Taxonomy" id="48074"/>
    <lineage>
        <taxon>Bacteria</taxon>
        <taxon>Pseudomonadati</taxon>
        <taxon>Pseudomonadota</taxon>
        <taxon>Gammaproteobacteria</taxon>
        <taxon>Cellvibrionales</taxon>
        <taxon>Microbulbiferaceae</taxon>
        <taxon>Microbulbifer</taxon>
    </lineage>
</organism>
<sequence>MPNKIDQEKLEEKIESVSWGKAFHIYEQRNEWVNWDGDTSLVNRSGKHVKLSLYAAEESAERSRLQGTKFYIAEIPAIVVCSKNFTLIVCELFSQSPLRNLKFSSKSLHTDLTLLGLKKLVPTSKWQFSFFIDGVISNLNTEKVWYKRESSPGKGRNHLAWSLKPQTINLQYVESSTSLLSARLLSAA</sequence>
<proteinExistence type="predicted"/>
<keyword evidence="3" id="KW-1185">Reference proteome</keyword>
<reference evidence="1 4" key="2">
    <citation type="submission" date="2020-08" db="EMBL/GenBank/DDBJ databases">
        <title>Genomic Encyclopedia of Type Strains, Phase IV (KMG-IV): sequencing the most valuable type-strain genomes for metagenomic binning, comparative biology and taxonomic classification.</title>
        <authorList>
            <person name="Goeker M."/>
        </authorList>
    </citation>
    <scope>NUCLEOTIDE SEQUENCE [LARGE SCALE GENOMIC DNA]</scope>
    <source>
        <strain evidence="1 4">DSM 11525</strain>
    </source>
</reference>
<evidence type="ECO:0000313" key="2">
    <source>
        <dbReference type="EMBL" id="QHQ37754.1"/>
    </source>
</evidence>
<dbReference type="EMBL" id="CP047491">
    <property type="protein sequence ID" value="QHQ37754.1"/>
    <property type="molecule type" value="Genomic_DNA"/>
</dbReference>
<evidence type="ECO:0000313" key="1">
    <source>
        <dbReference type="EMBL" id="MBB5211500.1"/>
    </source>
</evidence>
<gene>
    <name evidence="2" type="ORF">GTQ55_01295</name>
    <name evidence="1" type="ORF">HNQ53_001718</name>
</gene>
<dbReference type="AlphaFoldDB" id="A0A6P1T4D1"/>
<accession>A0A6P1T4D1</accession>
<evidence type="ECO:0000313" key="3">
    <source>
        <dbReference type="Proteomes" id="UP000464675"/>
    </source>
</evidence>
<evidence type="ECO:0000313" key="4">
    <source>
        <dbReference type="Proteomes" id="UP000563601"/>
    </source>
</evidence>